<reference evidence="14" key="1">
    <citation type="submission" date="2020-01" db="EMBL/GenBank/DDBJ databases">
        <authorList>
            <consortium name="DOE Joint Genome Institute"/>
            <person name="Haridas S."/>
            <person name="Albert R."/>
            <person name="Binder M."/>
            <person name="Bloem J."/>
            <person name="Labutti K."/>
            <person name="Salamov A."/>
            <person name="Andreopoulos B."/>
            <person name="Baker S.E."/>
            <person name="Barry K."/>
            <person name="Bills G."/>
            <person name="Bluhm B.H."/>
            <person name="Cannon C."/>
            <person name="Castanera R."/>
            <person name="Culley D.E."/>
            <person name="Daum C."/>
            <person name="Ezra D."/>
            <person name="Gonzalez J.B."/>
            <person name="Henrissat B."/>
            <person name="Kuo A."/>
            <person name="Liang C."/>
            <person name="Lipzen A."/>
            <person name="Lutzoni F."/>
            <person name="Magnuson J."/>
            <person name="Mondo S."/>
            <person name="Nolan M."/>
            <person name="Ohm R."/>
            <person name="Pangilinan J."/>
            <person name="Park H.-J."/>
            <person name="Ramirez L."/>
            <person name="Alfaro M."/>
            <person name="Sun H."/>
            <person name="Tritt A."/>
            <person name="Yoshinaga Y."/>
            <person name="Zwiers L.-H."/>
            <person name="Turgeon B.G."/>
            <person name="Goodwin S.B."/>
            <person name="Spatafora J.W."/>
            <person name="Crous P.W."/>
            <person name="Grigoriev I.V."/>
        </authorList>
    </citation>
    <scope>NUCLEOTIDE SEQUENCE</scope>
    <source>
        <strain evidence="14">IPT5</strain>
    </source>
</reference>
<keyword evidence="8" id="KW-0756">Sterol biosynthesis</keyword>
<evidence type="ECO:0000256" key="1">
    <source>
        <dbReference type="ARBA" id="ARBA00004477"/>
    </source>
</evidence>
<keyword evidence="6" id="KW-0752">Steroid biosynthesis</keyword>
<organism evidence="14 15">
    <name type="scientific">Plenodomus tracheiphilus IPT5</name>
    <dbReference type="NCBI Taxonomy" id="1408161"/>
    <lineage>
        <taxon>Eukaryota</taxon>
        <taxon>Fungi</taxon>
        <taxon>Dikarya</taxon>
        <taxon>Ascomycota</taxon>
        <taxon>Pezizomycotina</taxon>
        <taxon>Dothideomycetes</taxon>
        <taxon>Pleosporomycetidae</taxon>
        <taxon>Pleosporales</taxon>
        <taxon>Pleosporineae</taxon>
        <taxon>Leptosphaeriaceae</taxon>
        <taxon>Plenodomus</taxon>
    </lineage>
</organism>
<keyword evidence="12" id="KW-0753">Steroid metabolism</keyword>
<comment type="subcellular location">
    <subcellularLocation>
        <location evidence="1">Endoplasmic reticulum membrane</location>
        <topology evidence="1">Multi-pass membrane protein</topology>
    </subcellularLocation>
</comment>
<feature type="transmembrane region" description="Helical" evidence="13">
    <location>
        <begin position="80"/>
        <end position="103"/>
    </location>
</feature>
<dbReference type="OrthoDB" id="6485510at2759"/>
<evidence type="ECO:0000256" key="9">
    <source>
        <dbReference type="ARBA" id="ARBA00023098"/>
    </source>
</evidence>
<dbReference type="InterPro" id="IPR005352">
    <property type="entry name" value="Erg28"/>
</dbReference>
<evidence type="ECO:0000256" key="11">
    <source>
        <dbReference type="ARBA" id="ARBA00023166"/>
    </source>
</evidence>
<evidence type="ECO:0000256" key="7">
    <source>
        <dbReference type="ARBA" id="ARBA00022989"/>
    </source>
</evidence>
<keyword evidence="7 13" id="KW-1133">Transmembrane helix</keyword>
<evidence type="ECO:0000256" key="3">
    <source>
        <dbReference type="ARBA" id="ARBA00022516"/>
    </source>
</evidence>
<keyword evidence="5" id="KW-0256">Endoplasmic reticulum</keyword>
<evidence type="ECO:0000313" key="15">
    <source>
        <dbReference type="Proteomes" id="UP000799423"/>
    </source>
</evidence>
<dbReference type="GO" id="GO:0016126">
    <property type="term" value="P:sterol biosynthetic process"/>
    <property type="evidence" value="ECO:0007669"/>
    <property type="project" value="UniProtKB-KW"/>
</dbReference>
<sequence>MPAFTSNHDGYLPYFLLFTALLATIHSVICYVSAPSASLRQFSGQLAPPHTQLLAHVYGVKNIYTSLIRAYAAFNVNNRALYDLATLTYVLVLFLFISELAVWKTARLRESVFPFLNAGVGLTWMMATRGWYLGN</sequence>
<keyword evidence="9" id="KW-0443">Lipid metabolism</keyword>
<evidence type="ECO:0000256" key="13">
    <source>
        <dbReference type="SAM" id="Phobius"/>
    </source>
</evidence>
<keyword evidence="11" id="KW-1207">Sterol metabolism</keyword>
<gene>
    <name evidence="14" type="ORF">T440DRAFT_453031</name>
</gene>
<dbReference type="GO" id="GO:0005789">
    <property type="term" value="C:endoplasmic reticulum membrane"/>
    <property type="evidence" value="ECO:0007669"/>
    <property type="project" value="UniProtKB-SubCell"/>
</dbReference>
<keyword evidence="10 13" id="KW-0472">Membrane</keyword>
<keyword evidence="15" id="KW-1185">Reference proteome</keyword>
<evidence type="ECO:0000256" key="10">
    <source>
        <dbReference type="ARBA" id="ARBA00023136"/>
    </source>
</evidence>
<dbReference type="PANTHER" id="PTHR15451:SF19">
    <property type="entry name" value="ERGOSTEROL BIOSYNTHETIC PROTEIN 28 HOMOLOG"/>
    <property type="match status" value="1"/>
</dbReference>
<dbReference type="EMBL" id="MU006313">
    <property type="protein sequence ID" value="KAF2849141.1"/>
    <property type="molecule type" value="Genomic_DNA"/>
</dbReference>
<evidence type="ECO:0000256" key="12">
    <source>
        <dbReference type="ARBA" id="ARBA00023221"/>
    </source>
</evidence>
<evidence type="ECO:0000256" key="8">
    <source>
        <dbReference type="ARBA" id="ARBA00023011"/>
    </source>
</evidence>
<protein>
    <submittedName>
        <fullName evidence="14">Ergosterol biosynthesis protein-like protein Erg28</fullName>
    </submittedName>
</protein>
<comment type="similarity">
    <text evidence="2">Belongs to the ERG28 family.</text>
</comment>
<keyword evidence="4 13" id="KW-0812">Transmembrane</keyword>
<evidence type="ECO:0000256" key="6">
    <source>
        <dbReference type="ARBA" id="ARBA00022955"/>
    </source>
</evidence>
<accession>A0A6A7B0U4</accession>
<proteinExistence type="inferred from homology"/>
<dbReference type="GO" id="GO:0030674">
    <property type="term" value="F:protein-macromolecule adaptor activity"/>
    <property type="evidence" value="ECO:0007669"/>
    <property type="project" value="TreeGrafter"/>
</dbReference>
<evidence type="ECO:0000256" key="5">
    <source>
        <dbReference type="ARBA" id="ARBA00022824"/>
    </source>
</evidence>
<evidence type="ECO:0000313" key="14">
    <source>
        <dbReference type="EMBL" id="KAF2849141.1"/>
    </source>
</evidence>
<evidence type="ECO:0000256" key="4">
    <source>
        <dbReference type="ARBA" id="ARBA00022692"/>
    </source>
</evidence>
<feature type="transmembrane region" description="Helical" evidence="13">
    <location>
        <begin position="12"/>
        <end position="32"/>
    </location>
</feature>
<dbReference type="AlphaFoldDB" id="A0A6A7B0U4"/>
<evidence type="ECO:0000256" key="2">
    <source>
        <dbReference type="ARBA" id="ARBA00005377"/>
    </source>
</evidence>
<feature type="transmembrane region" description="Helical" evidence="13">
    <location>
        <begin position="115"/>
        <end position="132"/>
    </location>
</feature>
<name>A0A6A7B0U4_9PLEO</name>
<keyword evidence="3" id="KW-0444">Lipid biosynthesis</keyword>
<dbReference type="Proteomes" id="UP000799423">
    <property type="component" value="Unassembled WGS sequence"/>
</dbReference>
<dbReference type="PANTHER" id="PTHR15451">
    <property type="entry name" value="ERGOSTEROL BIOSYNTHETIC PROTEIN 28-RELATED"/>
    <property type="match status" value="1"/>
</dbReference>
<dbReference type="Pfam" id="PF03694">
    <property type="entry name" value="Erg28"/>
    <property type="match status" value="1"/>
</dbReference>